<keyword evidence="1 2" id="KW-0732">Signal</keyword>
<dbReference type="EnsemblMetazoa" id="OVOC1952.1">
    <property type="protein sequence ID" value="OVOC1952.1"/>
    <property type="gene ID" value="WBGene00238761"/>
</dbReference>
<dbReference type="Proteomes" id="UP000024404">
    <property type="component" value="Unassembled WGS sequence"/>
</dbReference>
<reference evidence="4" key="1">
    <citation type="submission" date="2013-10" db="EMBL/GenBank/DDBJ databases">
        <title>Genome sequencing of Onchocerca volvulus.</title>
        <authorList>
            <person name="Cotton J."/>
            <person name="Tsai J."/>
            <person name="Stanley E."/>
            <person name="Tracey A."/>
            <person name="Holroyd N."/>
            <person name="Lustigman S."/>
            <person name="Berriman M."/>
        </authorList>
    </citation>
    <scope>NUCLEOTIDE SEQUENCE</scope>
</reference>
<dbReference type="SUPFAM" id="SSF63707">
    <property type="entry name" value="Ganglioside M2 (gm2) activator"/>
    <property type="match status" value="1"/>
</dbReference>
<evidence type="ECO:0000313" key="4">
    <source>
        <dbReference type="Proteomes" id="UP000024404"/>
    </source>
</evidence>
<evidence type="ECO:0000256" key="1">
    <source>
        <dbReference type="ARBA" id="ARBA00022729"/>
    </source>
</evidence>
<sequence length="259" mass="28793">MSSNPVAKRQPNIYFLIFSITVGILHAADPKPNQFSVVIERHFPCSFSSGPSKENIRIRFPSSKSDGVKFTAEKSPHGNKCFKLSGGEVEVYPPGIDGSKKYYIHLETKIGINGKPERCVNADADGCGGVGSCVYCDICDNTSGGLKNFVQILEKDELAKCNERNLEPGKYKNISLRICLPTKSELLPFLDQNSERAEQLWNLFVSSRARAGKIPLVITARLFDYAINHLSRKELVELIRANKEGLIACHRIYATVSQR</sequence>
<proteinExistence type="predicted"/>
<feature type="signal peptide" evidence="2">
    <location>
        <begin position="1"/>
        <end position="27"/>
    </location>
</feature>
<dbReference type="EMBL" id="CMVM020000060">
    <property type="status" value="NOT_ANNOTATED_CDS"/>
    <property type="molecule type" value="Genomic_DNA"/>
</dbReference>
<evidence type="ECO:0000313" key="3">
    <source>
        <dbReference type="EnsemblMetazoa" id="OVOC1952.2"/>
    </source>
</evidence>
<reference evidence="3" key="2">
    <citation type="submission" date="2018-02" db="UniProtKB">
        <authorList>
            <consortium name="EnsemblMetazoa"/>
        </authorList>
    </citation>
    <scope>IDENTIFICATION</scope>
</reference>
<organism evidence="3 4">
    <name type="scientific">Onchocerca volvulus</name>
    <dbReference type="NCBI Taxonomy" id="6282"/>
    <lineage>
        <taxon>Eukaryota</taxon>
        <taxon>Metazoa</taxon>
        <taxon>Ecdysozoa</taxon>
        <taxon>Nematoda</taxon>
        <taxon>Chromadorea</taxon>
        <taxon>Rhabditida</taxon>
        <taxon>Spirurina</taxon>
        <taxon>Spiruromorpha</taxon>
        <taxon>Filarioidea</taxon>
        <taxon>Onchocercidae</taxon>
        <taxon>Onchocerca</taxon>
    </lineage>
</organism>
<dbReference type="PANTHER" id="PTHR37976:SF3">
    <property type="entry name" value="PROTEIN CBG16927"/>
    <property type="match status" value="1"/>
</dbReference>
<name>A0A2K6VRV9_ONCVO</name>
<dbReference type="InterPro" id="IPR036846">
    <property type="entry name" value="GM2-AP_sf"/>
</dbReference>
<dbReference type="AlphaFoldDB" id="A0A2K6VRV9"/>
<dbReference type="PANTHER" id="PTHR37976">
    <property type="entry name" value="PROTEIN CBG16927"/>
    <property type="match status" value="1"/>
</dbReference>
<evidence type="ECO:0000256" key="2">
    <source>
        <dbReference type="SAM" id="SignalP"/>
    </source>
</evidence>
<accession>A0A2K6VRV9</accession>
<keyword evidence="4" id="KW-1185">Reference proteome</keyword>
<dbReference type="EnsemblMetazoa" id="OVOC1952.2">
    <property type="protein sequence ID" value="OVOC1952.2"/>
    <property type="gene ID" value="WBGene00238761"/>
</dbReference>
<feature type="chain" id="PRO_5014295855" evidence="2">
    <location>
        <begin position="28"/>
        <end position="259"/>
    </location>
</feature>
<protein>
    <submittedName>
        <fullName evidence="3">Uncharacterized protein</fullName>
    </submittedName>
</protein>
<dbReference type="OMA" id="FDRPINN"/>